<evidence type="ECO:0000313" key="3">
    <source>
        <dbReference type="Proteomes" id="UP000672009"/>
    </source>
</evidence>
<evidence type="ECO:0000259" key="1">
    <source>
        <dbReference type="PROSITE" id="PS50943"/>
    </source>
</evidence>
<dbReference type="Proteomes" id="UP000672009">
    <property type="component" value="Chromosome"/>
</dbReference>
<dbReference type="SMART" id="SM00530">
    <property type="entry name" value="HTH_XRE"/>
    <property type="match status" value="1"/>
</dbReference>
<dbReference type="SUPFAM" id="SSF47413">
    <property type="entry name" value="lambda repressor-like DNA-binding domains"/>
    <property type="match status" value="1"/>
</dbReference>
<evidence type="ECO:0000313" key="2">
    <source>
        <dbReference type="EMBL" id="QTR53204.1"/>
    </source>
</evidence>
<organism evidence="2 3">
    <name type="scientific">Thiothrix unzii</name>
    <dbReference type="NCBI Taxonomy" id="111769"/>
    <lineage>
        <taxon>Bacteria</taxon>
        <taxon>Pseudomonadati</taxon>
        <taxon>Pseudomonadota</taxon>
        <taxon>Gammaproteobacteria</taxon>
        <taxon>Thiotrichales</taxon>
        <taxon>Thiotrichaceae</taxon>
        <taxon>Thiothrix</taxon>
    </lineage>
</organism>
<dbReference type="RefSeq" id="WP_210218731.1">
    <property type="nucleotide sequence ID" value="NZ_CP072793.1"/>
</dbReference>
<dbReference type="KEGG" id="tun:J9260_16090"/>
<reference evidence="2" key="1">
    <citation type="submission" date="2021-04" db="EMBL/GenBank/DDBJ databases">
        <title>Genomics, taxonomy and metabolism of representatives of sulfur bacteria of the genus Thiothrix: Thiothrix fructosivorans QT, Thiothrix unzii A1T and three new species, Thiothrix subterranea sp. nov., Thiothrix litoralis sp. nov. and 'Candidatus Thiothrix anitrata' sp. nov.</title>
        <authorList>
            <person name="Ravin N.V."/>
            <person name="Smolyakov D."/>
            <person name="Rudenko T.S."/>
            <person name="Mardanov A.V."/>
            <person name="Beletsky A.V."/>
            <person name="Markov N.D."/>
            <person name="Fomenkov A.I."/>
            <person name="Roberts R.J."/>
            <person name="Karnachuk O.V."/>
            <person name="Novikov A."/>
            <person name="Grabovich M.Y."/>
        </authorList>
    </citation>
    <scope>NUCLEOTIDE SEQUENCE</scope>
    <source>
        <strain evidence="2">A1</strain>
    </source>
</reference>
<protein>
    <submittedName>
        <fullName evidence="2">Helix-turn-helix transcriptional regulator</fullName>
    </submittedName>
</protein>
<sequence length="247" mass="28537">MPQTTELIHTLKKLLKRHNKTYVDVAACLQLSEASVKRLFAEQNLSLQRLDAICALLGMEITDLVREMHAEHAQPISEITHAQEKEIADDLNLLLVTVCVLNRWSLPDITRHYQFNEPQVIRYLAHLDRLHIIELQAGNRIKLLVAPNFKWRDDGPIMQLFRAKIESEYFRTTFTKESEKLVVLNGMLSDASNALFQRKMAQLAKDFDTLSKDDACLPIGERKGSTVLLAMRDWGYERLFGHQRKKE</sequence>
<feature type="domain" description="HTH cro/C1-type" evidence="1">
    <location>
        <begin position="11"/>
        <end position="64"/>
    </location>
</feature>
<dbReference type="InterPro" id="IPR001387">
    <property type="entry name" value="Cro/C1-type_HTH"/>
</dbReference>
<proteinExistence type="predicted"/>
<dbReference type="AlphaFoldDB" id="A0A975F966"/>
<dbReference type="PROSITE" id="PS50943">
    <property type="entry name" value="HTH_CROC1"/>
    <property type="match status" value="1"/>
</dbReference>
<dbReference type="CDD" id="cd00093">
    <property type="entry name" value="HTH_XRE"/>
    <property type="match status" value="1"/>
</dbReference>
<dbReference type="InterPro" id="IPR010982">
    <property type="entry name" value="Lambda_DNA-bd_dom_sf"/>
</dbReference>
<keyword evidence="3" id="KW-1185">Reference proteome</keyword>
<accession>A0A975F966</accession>
<gene>
    <name evidence="2" type="ORF">J9260_16090</name>
</gene>
<dbReference type="EMBL" id="CP072793">
    <property type="protein sequence ID" value="QTR53204.1"/>
    <property type="molecule type" value="Genomic_DNA"/>
</dbReference>
<dbReference type="Pfam" id="PF13443">
    <property type="entry name" value="HTH_26"/>
    <property type="match status" value="1"/>
</dbReference>
<name>A0A975F966_9GAMM</name>
<dbReference type="GO" id="GO:0003677">
    <property type="term" value="F:DNA binding"/>
    <property type="evidence" value="ECO:0007669"/>
    <property type="project" value="InterPro"/>
</dbReference>